<keyword evidence="1" id="KW-0812">Transmembrane</keyword>
<organism evidence="2 3">
    <name type="scientific">Hydrogenimonas thermophila</name>
    <dbReference type="NCBI Taxonomy" id="223786"/>
    <lineage>
        <taxon>Bacteria</taxon>
        <taxon>Pseudomonadati</taxon>
        <taxon>Campylobacterota</taxon>
        <taxon>Epsilonproteobacteria</taxon>
        <taxon>Campylobacterales</taxon>
        <taxon>Hydrogenimonadaceae</taxon>
        <taxon>Hydrogenimonas</taxon>
    </lineage>
</organism>
<reference evidence="2 3" key="1">
    <citation type="submission" date="2016-10" db="EMBL/GenBank/DDBJ databases">
        <authorList>
            <person name="de Groot N.N."/>
        </authorList>
    </citation>
    <scope>NUCLEOTIDE SEQUENCE [LARGE SCALE GENOMIC DNA]</scope>
    <source>
        <strain evidence="2 3">EP1-55-1</strain>
    </source>
</reference>
<protein>
    <submittedName>
        <fullName evidence="2">Uncharacterized protein</fullName>
    </submittedName>
</protein>
<keyword evidence="1" id="KW-1133">Transmembrane helix</keyword>
<dbReference type="RefSeq" id="WP_177202011.1">
    <property type="nucleotide sequence ID" value="NZ_CP136592.1"/>
</dbReference>
<accession>A0A1I5PWI0</accession>
<dbReference type="AlphaFoldDB" id="A0A1I5PWI0"/>
<sequence length="49" mass="5821">MNGFMDVIMIIGFVLFMVWIIRGYHANKYEERYGDNGSESNQKQMEDKN</sequence>
<keyword evidence="3" id="KW-1185">Reference proteome</keyword>
<evidence type="ECO:0000256" key="1">
    <source>
        <dbReference type="SAM" id="Phobius"/>
    </source>
</evidence>
<proteinExistence type="predicted"/>
<evidence type="ECO:0000313" key="2">
    <source>
        <dbReference type="EMBL" id="SFP38478.1"/>
    </source>
</evidence>
<dbReference type="Proteomes" id="UP000199227">
    <property type="component" value="Unassembled WGS sequence"/>
</dbReference>
<gene>
    <name evidence="2" type="ORF">SAMN05216234_11729</name>
</gene>
<dbReference type="EMBL" id="FOXB01000017">
    <property type="protein sequence ID" value="SFP38478.1"/>
    <property type="molecule type" value="Genomic_DNA"/>
</dbReference>
<name>A0A1I5PWI0_9BACT</name>
<keyword evidence="1" id="KW-0472">Membrane</keyword>
<evidence type="ECO:0000313" key="3">
    <source>
        <dbReference type="Proteomes" id="UP000199227"/>
    </source>
</evidence>
<feature type="transmembrane region" description="Helical" evidence="1">
    <location>
        <begin position="6"/>
        <end position="24"/>
    </location>
</feature>